<dbReference type="AlphaFoldDB" id="A0A6L2L1W3"/>
<evidence type="ECO:0000256" key="2">
    <source>
        <dbReference type="ARBA" id="ARBA00023134"/>
    </source>
</evidence>
<evidence type="ECO:0000256" key="1">
    <source>
        <dbReference type="ARBA" id="ARBA00022741"/>
    </source>
</evidence>
<evidence type="ECO:0000313" key="4">
    <source>
        <dbReference type="EMBL" id="GEU55239.1"/>
    </source>
</evidence>
<proteinExistence type="predicted"/>
<dbReference type="SUPFAM" id="SSF50465">
    <property type="entry name" value="EF-Tu/eEF-1alpha/eIF2-gamma C-terminal domain"/>
    <property type="match status" value="1"/>
</dbReference>
<gene>
    <name evidence="4" type="ORF">Tci_027217</name>
</gene>
<dbReference type="InterPro" id="IPR054696">
    <property type="entry name" value="GTP-eEF1A_C"/>
</dbReference>
<dbReference type="InterPro" id="IPR009001">
    <property type="entry name" value="Transl_elong_EF1A/Init_IF2_C"/>
</dbReference>
<sequence>MPILYSFEENKLEYKDEDEVEIKIMGTGMDKESWEHNLYENDITLIICHNFSLPIKPKDSGGFRIKKLTNGNLRTVVFEEKRNKKFFTGPGDDVRIYLDDVTRPATGKFDFYLIFKKLIWFNGFDFMTKERCKYAQEFKGCWTAIKEIIIVTKSYLPINENEIRIKSQGLVHNYIAYASTLILLQYKPLLIHSLVEEHEFIELMQQIDPKTRKPCKKKVLFMKNGAVVIYRIQVSNMICIENFMDFQKFMEVQTSYRMLYAEQPLQLEKLLNLRNQFCPRSKVHATVRPMNVALLVNQIQKLIVSFKRRRQDFYGEGATDLTTASELSRPKETLKDSAS</sequence>
<dbReference type="GO" id="GO:0005525">
    <property type="term" value="F:GTP binding"/>
    <property type="evidence" value="ECO:0007669"/>
    <property type="project" value="UniProtKB-KW"/>
</dbReference>
<comment type="caution">
    <text evidence="4">The sequence shown here is derived from an EMBL/GenBank/DDBJ whole genome shotgun (WGS) entry which is preliminary data.</text>
</comment>
<keyword evidence="1" id="KW-0547">Nucleotide-binding</keyword>
<accession>A0A6L2L1W3</accession>
<name>A0A6L2L1W3_TANCI</name>
<dbReference type="Gene3D" id="2.40.30.10">
    <property type="entry name" value="Translation factors"/>
    <property type="match status" value="1"/>
</dbReference>
<dbReference type="EMBL" id="BKCJ010003463">
    <property type="protein sequence ID" value="GEU55239.1"/>
    <property type="molecule type" value="Genomic_DNA"/>
</dbReference>
<evidence type="ECO:0000259" key="3">
    <source>
        <dbReference type="Pfam" id="PF22594"/>
    </source>
</evidence>
<dbReference type="Pfam" id="PF22594">
    <property type="entry name" value="GTP-eEF1A_C"/>
    <property type="match status" value="1"/>
</dbReference>
<keyword evidence="2" id="KW-0342">GTP-binding</keyword>
<reference evidence="4" key="1">
    <citation type="journal article" date="2019" name="Sci. Rep.">
        <title>Draft genome of Tanacetum cinerariifolium, the natural source of mosquito coil.</title>
        <authorList>
            <person name="Yamashiro T."/>
            <person name="Shiraishi A."/>
            <person name="Satake H."/>
            <person name="Nakayama K."/>
        </authorList>
    </citation>
    <scope>NUCLEOTIDE SEQUENCE</scope>
</reference>
<organism evidence="4">
    <name type="scientific">Tanacetum cinerariifolium</name>
    <name type="common">Dalmatian daisy</name>
    <name type="synonym">Chrysanthemum cinerariifolium</name>
    <dbReference type="NCBI Taxonomy" id="118510"/>
    <lineage>
        <taxon>Eukaryota</taxon>
        <taxon>Viridiplantae</taxon>
        <taxon>Streptophyta</taxon>
        <taxon>Embryophyta</taxon>
        <taxon>Tracheophyta</taxon>
        <taxon>Spermatophyta</taxon>
        <taxon>Magnoliopsida</taxon>
        <taxon>eudicotyledons</taxon>
        <taxon>Gunneridae</taxon>
        <taxon>Pentapetalae</taxon>
        <taxon>asterids</taxon>
        <taxon>campanulids</taxon>
        <taxon>Asterales</taxon>
        <taxon>Asteraceae</taxon>
        <taxon>Asteroideae</taxon>
        <taxon>Anthemideae</taxon>
        <taxon>Anthemidinae</taxon>
        <taxon>Tanacetum</taxon>
    </lineage>
</organism>
<feature type="domain" description="GTP-eEF1A C-terminal" evidence="3">
    <location>
        <begin position="182"/>
        <end position="248"/>
    </location>
</feature>
<protein>
    <submittedName>
        <fullName evidence="4">Eukaryotic peptide chain release factor GTP-binding subunit ERF3A</fullName>
    </submittedName>
</protein>